<dbReference type="EC" id="3.2.2.27" evidence="3"/>
<evidence type="ECO:0000256" key="10">
    <source>
        <dbReference type="ARBA" id="ARBA00023014"/>
    </source>
</evidence>
<keyword evidence="14" id="KW-1185">Reference proteome</keyword>
<proteinExistence type="inferred from homology"/>
<evidence type="ECO:0000259" key="12">
    <source>
        <dbReference type="SMART" id="SM00986"/>
    </source>
</evidence>
<keyword evidence="11" id="KW-0234">DNA repair</keyword>
<comment type="caution">
    <text evidence="13">The sequence shown here is derived from an EMBL/GenBank/DDBJ whole genome shotgun (WGS) entry which is preliminary data.</text>
</comment>
<dbReference type="InterPro" id="IPR005122">
    <property type="entry name" value="Uracil-DNA_glycosylase-like"/>
</dbReference>
<feature type="domain" description="Uracil-DNA glycosylase-like" evidence="12">
    <location>
        <begin position="137"/>
        <end position="283"/>
    </location>
</feature>
<dbReference type="EMBL" id="SRHE01000483">
    <property type="protein sequence ID" value="TWW08840.1"/>
    <property type="molecule type" value="Genomic_DNA"/>
</dbReference>
<gene>
    <name evidence="13" type="ORF">E3A20_20320</name>
</gene>
<dbReference type="SUPFAM" id="SSF52141">
    <property type="entry name" value="Uracil-DNA glycosylase-like"/>
    <property type="match status" value="1"/>
</dbReference>
<name>A0A5C6M263_9PLAN</name>
<keyword evidence="7" id="KW-0227">DNA damage</keyword>
<protein>
    <recommendedName>
        <fullName evidence="4">Type-4 uracil-DNA glycosylase</fullName>
        <ecNumber evidence="3">3.2.2.27</ecNumber>
    </recommendedName>
</protein>
<dbReference type="GO" id="GO:0006281">
    <property type="term" value="P:DNA repair"/>
    <property type="evidence" value="ECO:0007669"/>
    <property type="project" value="UniProtKB-KW"/>
</dbReference>
<accession>A0A5C6M263</accession>
<dbReference type="SMART" id="SM00986">
    <property type="entry name" value="UDG"/>
    <property type="match status" value="1"/>
</dbReference>
<dbReference type="SMART" id="SM00987">
    <property type="entry name" value="UreE_C"/>
    <property type="match status" value="1"/>
</dbReference>
<evidence type="ECO:0000313" key="13">
    <source>
        <dbReference type="EMBL" id="TWW08840.1"/>
    </source>
</evidence>
<reference evidence="13 14" key="1">
    <citation type="submission" date="2019-08" db="EMBL/GenBank/DDBJ databases">
        <title>100 year-old enigma solved: identification of Planctomyces bekefii, the type genus and species of the phylum Planctomycetes.</title>
        <authorList>
            <person name="Svetlana D.N."/>
            <person name="Overmann J."/>
        </authorList>
    </citation>
    <scope>NUCLEOTIDE SEQUENCE [LARGE SCALE GENOMIC DNA]</scope>
    <source>
        <strain evidence="13">Phe10_nw2017</strain>
    </source>
</reference>
<keyword evidence="9" id="KW-0408">Iron</keyword>
<evidence type="ECO:0000256" key="6">
    <source>
        <dbReference type="ARBA" id="ARBA00022723"/>
    </source>
</evidence>
<evidence type="ECO:0000256" key="9">
    <source>
        <dbReference type="ARBA" id="ARBA00023004"/>
    </source>
</evidence>
<comment type="similarity">
    <text evidence="2">Belongs to the uracil-DNA glycosylase (UDG) superfamily. Type 4 (UDGa) family.</text>
</comment>
<dbReference type="GO" id="GO:0051539">
    <property type="term" value="F:4 iron, 4 sulfur cluster binding"/>
    <property type="evidence" value="ECO:0007669"/>
    <property type="project" value="UniProtKB-KW"/>
</dbReference>
<evidence type="ECO:0000256" key="3">
    <source>
        <dbReference type="ARBA" id="ARBA00012030"/>
    </source>
</evidence>
<evidence type="ECO:0000256" key="8">
    <source>
        <dbReference type="ARBA" id="ARBA00022801"/>
    </source>
</evidence>
<dbReference type="PANTHER" id="PTHR33693">
    <property type="entry name" value="TYPE-5 URACIL-DNA GLYCOSYLASE"/>
    <property type="match status" value="1"/>
</dbReference>
<dbReference type="Gene3D" id="3.40.470.10">
    <property type="entry name" value="Uracil-DNA glycosylase-like domain"/>
    <property type="match status" value="1"/>
</dbReference>
<organism evidence="13 14">
    <name type="scientific">Planctomyces bekefii</name>
    <dbReference type="NCBI Taxonomy" id="1653850"/>
    <lineage>
        <taxon>Bacteria</taxon>
        <taxon>Pseudomonadati</taxon>
        <taxon>Planctomycetota</taxon>
        <taxon>Planctomycetia</taxon>
        <taxon>Planctomycetales</taxon>
        <taxon>Planctomycetaceae</taxon>
        <taxon>Planctomyces</taxon>
    </lineage>
</organism>
<keyword evidence="6" id="KW-0479">Metal-binding</keyword>
<dbReference type="InterPro" id="IPR005273">
    <property type="entry name" value="Ura-DNA_glyco_family4"/>
</dbReference>
<dbReference type="InterPro" id="IPR051536">
    <property type="entry name" value="UDG_Type-4/5"/>
</dbReference>
<dbReference type="InterPro" id="IPR036895">
    <property type="entry name" value="Uracil-DNA_glycosylase-like_sf"/>
</dbReference>
<dbReference type="GO" id="GO:0046872">
    <property type="term" value="F:metal ion binding"/>
    <property type="evidence" value="ECO:0007669"/>
    <property type="project" value="UniProtKB-KW"/>
</dbReference>
<dbReference type="PANTHER" id="PTHR33693:SF1">
    <property type="entry name" value="TYPE-4 URACIL-DNA GLYCOSYLASE"/>
    <property type="match status" value="1"/>
</dbReference>
<dbReference type="GO" id="GO:0004844">
    <property type="term" value="F:uracil DNA N-glycosylase activity"/>
    <property type="evidence" value="ECO:0007669"/>
    <property type="project" value="UniProtKB-EC"/>
</dbReference>
<evidence type="ECO:0000256" key="4">
    <source>
        <dbReference type="ARBA" id="ARBA00019403"/>
    </source>
</evidence>
<evidence type="ECO:0000256" key="5">
    <source>
        <dbReference type="ARBA" id="ARBA00022485"/>
    </source>
</evidence>
<dbReference type="NCBIfam" id="TIGR00758">
    <property type="entry name" value="UDG_fam4"/>
    <property type="match status" value="1"/>
</dbReference>
<evidence type="ECO:0000256" key="11">
    <source>
        <dbReference type="ARBA" id="ARBA00023204"/>
    </source>
</evidence>
<dbReference type="Pfam" id="PF03167">
    <property type="entry name" value="UDG"/>
    <property type="match status" value="1"/>
</dbReference>
<keyword evidence="10" id="KW-0411">Iron-sulfur</keyword>
<comment type="catalytic activity">
    <reaction evidence="1">
        <text>Hydrolyzes single-stranded DNA or mismatched double-stranded DNA and polynucleotides, releasing free uracil.</text>
        <dbReference type="EC" id="3.2.2.27"/>
    </reaction>
</comment>
<dbReference type="CDD" id="cd10030">
    <property type="entry name" value="UDG-F4_TTUDGA_SPO1dp_like"/>
    <property type="match status" value="1"/>
</dbReference>
<keyword evidence="5" id="KW-0004">4Fe-4S</keyword>
<evidence type="ECO:0000256" key="7">
    <source>
        <dbReference type="ARBA" id="ARBA00022763"/>
    </source>
</evidence>
<dbReference type="Proteomes" id="UP000321083">
    <property type="component" value="Unassembled WGS sequence"/>
</dbReference>
<evidence type="ECO:0000313" key="14">
    <source>
        <dbReference type="Proteomes" id="UP000321083"/>
    </source>
</evidence>
<sequence length="294" mass="31380">MNSKRAMAQLLKHLTGLGVTHLPKVEVQVRRVAAEAARAAAPAEVPAAAGARRAVKPSAGTGGAAVVQPLRRIPGLEGVDGAGGVRRPGALPEIERVLSGPLETAGQRQDAACAVAQLVAGCRRCSELADRRTQTVFGAGSLTAEIMFIGEAPGQDEDEQGVPFVGAAGQLLAKIIGACRLRREDLYICNVLRCRPPGNRTPTPQEAANCREFLDAQIQIVRPKYIVCWGAVAAQNLLGVTTPISKLRGRLFEYQGAVVLATYHPSYLLRTPAAKKDVWEDMKLLMRQRGVELV</sequence>
<evidence type="ECO:0000256" key="2">
    <source>
        <dbReference type="ARBA" id="ARBA00006521"/>
    </source>
</evidence>
<keyword evidence="8" id="KW-0378">Hydrolase</keyword>
<evidence type="ECO:0000256" key="1">
    <source>
        <dbReference type="ARBA" id="ARBA00001400"/>
    </source>
</evidence>
<reference evidence="13 14" key="2">
    <citation type="submission" date="2019-08" db="EMBL/GenBank/DDBJ databases">
        <authorList>
            <person name="Henke P."/>
        </authorList>
    </citation>
    <scope>NUCLEOTIDE SEQUENCE [LARGE SCALE GENOMIC DNA]</scope>
    <source>
        <strain evidence="13">Phe10_nw2017</strain>
    </source>
</reference>
<dbReference type="AlphaFoldDB" id="A0A5C6M263"/>